<sequence length="173" mass="18502">MALIPSFLYNIQNHGWDYHLATSGDSLLASSSPNYLWQATTCGSGSVGYVVDTFAQKCLWASGSSVGVHTCTSSDQFWSIRQVDGSPNTHIIQNVNESSDGFLSLDNKSFSLSTYAPGSTQANSEWSFQYQNPPESVTWDVCGHVAALTTSSSNTSTVRSTLSSSSSITTTST</sequence>
<evidence type="ECO:0000313" key="1">
    <source>
        <dbReference type="EMBL" id="KAF2633553.1"/>
    </source>
</evidence>
<organism evidence="1 2">
    <name type="scientific">Macroventuria anomochaeta</name>
    <dbReference type="NCBI Taxonomy" id="301207"/>
    <lineage>
        <taxon>Eukaryota</taxon>
        <taxon>Fungi</taxon>
        <taxon>Dikarya</taxon>
        <taxon>Ascomycota</taxon>
        <taxon>Pezizomycotina</taxon>
        <taxon>Dothideomycetes</taxon>
        <taxon>Pleosporomycetidae</taxon>
        <taxon>Pleosporales</taxon>
        <taxon>Pleosporineae</taxon>
        <taxon>Didymellaceae</taxon>
        <taxon>Macroventuria</taxon>
    </lineage>
</organism>
<accession>A0ACB6SHU6</accession>
<comment type="caution">
    <text evidence="1">The sequence shown here is derived from an EMBL/GenBank/DDBJ whole genome shotgun (WGS) entry which is preliminary data.</text>
</comment>
<dbReference type="EMBL" id="MU006701">
    <property type="protein sequence ID" value="KAF2633553.1"/>
    <property type="molecule type" value="Genomic_DNA"/>
</dbReference>
<proteinExistence type="predicted"/>
<dbReference type="Proteomes" id="UP000799754">
    <property type="component" value="Unassembled WGS sequence"/>
</dbReference>
<gene>
    <name evidence="1" type="ORF">BU25DRAFT_405423</name>
</gene>
<protein>
    <submittedName>
        <fullName evidence="1">Uncharacterized protein</fullName>
    </submittedName>
</protein>
<name>A0ACB6SHU6_9PLEO</name>
<reference evidence="1" key="1">
    <citation type="journal article" date="2020" name="Stud. Mycol.">
        <title>101 Dothideomycetes genomes: a test case for predicting lifestyles and emergence of pathogens.</title>
        <authorList>
            <person name="Haridas S."/>
            <person name="Albert R."/>
            <person name="Binder M."/>
            <person name="Bloem J."/>
            <person name="Labutti K."/>
            <person name="Salamov A."/>
            <person name="Andreopoulos B."/>
            <person name="Baker S."/>
            <person name="Barry K."/>
            <person name="Bills G."/>
            <person name="Bluhm B."/>
            <person name="Cannon C."/>
            <person name="Castanera R."/>
            <person name="Culley D."/>
            <person name="Daum C."/>
            <person name="Ezra D."/>
            <person name="Gonzalez J."/>
            <person name="Henrissat B."/>
            <person name="Kuo A."/>
            <person name="Liang C."/>
            <person name="Lipzen A."/>
            <person name="Lutzoni F."/>
            <person name="Magnuson J."/>
            <person name="Mondo S."/>
            <person name="Nolan M."/>
            <person name="Ohm R."/>
            <person name="Pangilinan J."/>
            <person name="Park H.-J."/>
            <person name="Ramirez L."/>
            <person name="Alfaro M."/>
            <person name="Sun H."/>
            <person name="Tritt A."/>
            <person name="Yoshinaga Y."/>
            <person name="Zwiers L.-H."/>
            <person name="Turgeon B."/>
            <person name="Goodwin S."/>
            <person name="Spatafora J."/>
            <person name="Crous P."/>
            <person name="Grigoriev I."/>
        </authorList>
    </citation>
    <scope>NUCLEOTIDE SEQUENCE</scope>
    <source>
        <strain evidence="1">CBS 525.71</strain>
    </source>
</reference>
<keyword evidence="2" id="KW-1185">Reference proteome</keyword>
<evidence type="ECO:0000313" key="2">
    <source>
        <dbReference type="Proteomes" id="UP000799754"/>
    </source>
</evidence>